<evidence type="ECO:0000313" key="4">
    <source>
        <dbReference type="Proteomes" id="UP001596514"/>
    </source>
</evidence>
<organism evidence="3 4">
    <name type="scientific">Streptosporangium amethystogenes subsp. fukuiense</name>
    <dbReference type="NCBI Taxonomy" id="698418"/>
    <lineage>
        <taxon>Bacteria</taxon>
        <taxon>Bacillati</taxon>
        <taxon>Actinomycetota</taxon>
        <taxon>Actinomycetes</taxon>
        <taxon>Streptosporangiales</taxon>
        <taxon>Streptosporangiaceae</taxon>
        <taxon>Streptosporangium</taxon>
    </lineage>
</organism>
<dbReference type="RefSeq" id="WP_343975890.1">
    <property type="nucleotide sequence ID" value="NZ_BAAAGK010000132.1"/>
</dbReference>
<evidence type="ECO:0000313" key="3">
    <source>
        <dbReference type="EMBL" id="MFC7602994.1"/>
    </source>
</evidence>
<feature type="region of interest" description="Disordered" evidence="2">
    <location>
        <begin position="412"/>
        <end position="467"/>
    </location>
</feature>
<protein>
    <submittedName>
        <fullName evidence="3">Uncharacterized protein</fullName>
    </submittedName>
</protein>
<comment type="caution">
    <text evidence="3">The sequence shown here is derived from an EMBL/GenBank/DDBJ whole genome shotgun (WGS) entry which is preliminary data.</text>
</comment>
<feature type="compositionally biased region" description="Basic and acidic residues" evidence="2">
    <location>
        <begin position="317"/>
        <end position="335"/>
    </location>
</feature>
<evidence type="ECO:0000256" key="2">
    <source>
        <dbReference type="SAM" id="MobiDB-lite"/>
    </source>
</evidence>
<gene>
    <name evidence="3" type="ORF">ACFQVD_23085</name>
</gene>
<keyword evidence="1" id="KW-0175">Coiled coil</keyword>
<feature type="compositionally biased region" description="Basic and acidic residues" evidence="2">
    <location>
        <begin position="342"/>
        <end position="354"/>
    </location>
</feature>
<accession>A0ABW2T5J2</accession>
<evidence type="ECO:0000256" key="1">
    <source>
        <dbReference type="SAM" id="Coils"/>
    </source>
</evidence>
<proteinExistence type="predicted"/>
<dbReference type="EMBL" id="JBHTEE010000001">
    <property type="protein sequence ID" value="MFC7602994.1"/>
    <property type="molecule type" value="Genomic_DNA"/>
</dbReference>
<feature type="coiled-coil region" evidence="1">
    <location>
        <begin position="186"/>
        <end position="230"/>
    </location>
</feature>
<feature type="compositionally biased region" description="Basic and acidic residues" evidence="2">
    <location>
        <begin position="443"/>
        <end position="460"/>
    </location>
</feature>
<sequence>MTVTYPIISQDRLEPVTRRRRFLRRGDRREPNAVPSPLPREVVVLRVGDRLVRADDGGRRGQEDLDNATSYCVVDTTQDRPVTVELRIPSDGVDEFTVRAVFLCTVRDPVRVVEAGPEDMRRRLEVYIAGCQALQRAGAAFEVTRAVAAKDDALDVLSDYCRIRPLVVPGMYLELSGLELLTPDELREERRQEEKARKEREQALQAEEERIRDRQYIERLELELEEARLENTRRLEPLKRDLEDDRTRAGRERQVDEERFTWERQHEDDAQRRLRDRRQRAFDLEEVEALSRGLDGPEKLEAMARVQGELTASEQLARSDGERRRRHEESAERFRAQQAAQETRELADREQQSRERAWRLERADREWHRKVELEDREAEAQLEVLRLLTQQGHGSDMPLDQFMKQLMSDITANRRPIGRAPDGTGERAALQRGGTETGAGDAEAPRDRPRRPEPEDHEGLAVDDFGD</sequence>
<keyword evidence="4" id="KW-1185">Reference proteome</keyword>
<dbReference type="Proteomes" id="UP001596514">
    <property type="component" value="Unassembled WGS sequence"/>
</dbReference>
<feature type="region of interest" description="Disordered" evidence="2">
    <location>
        <begin position="311"/>
        <end position="354"/>
    </location>
</feature>
<reference evidence="4" key="1">
    <citation type="journal article" date="2019" name="Int. J. Syst. Evol. Microbiol.">
        <title>The Global Catalogue of Microorganisms (GCM) 10K type strain sequencing project: providing services to taxonomists for standard genome sequencing and annotation.</title>
        <authorList>
            <consortium name="The Broad Institute Genomics Platform"/>
            <consortium name="The Broad Institute Genome Sequencing Center for Infectious Disease"/>
            <person name="Wu L."/>
            <person name="Ma J."/>
        </authorList>
    </citation>
    <scope>NUCLEOTIDE SEQUENCE [LARGE SCALE GENOMIC DNA]</scope>
    <source>
        <strain evidence="4">JCM 10083</strain>
    </source>
</reference>
<name>A0ABW2T5J2_9ACTN</name>